<proteinExistence type="predicted"/>
<organism evidence="3 4">
    <name type="scientific">Mucilaginibacter boryungensis</name>
    <dbReference type="NCBI Taxonomy" id="768480"/>
    <lineage>
        <taxon>Bacteria</taxon>
        <taxon>Pseudomonadati</taxon>
        <taxon>Bacteroidota</taxon>
        <taxon>Sphingobacteriia</taxon>
        <taxon>Sphingobacteriales</taxon>
        <taxon>Sphingobacteriaceae</taxon>
        <taxon>Mucilaginibacter</taxon>
    </lineage>
</organism>
<evidence type="ECO:0000313" key="3">
    <source>
        <dbReference type="EMBL" id="MBE9667769.1"/>
    </source>
</evidence>
<dbReference type="Pfam" id="PF13649">
    <property type="entry name" value="Methyltransf_25"/>
    <property type="match status" value="1"/>
</dbReference>
<dbReference type="RefSeq" id="WP_194107212.1">
    <property type="nucleotide sequence ID" value="NZ_JADFFM010000002.1"/>
</dbReference>
<dbReference type="InterPro" id="IPR041698">
    <property type="entry name" value="Methyltransf_25"/>
</dbReference>
<dbReference type="Proteomes" id="UP000632774">
    <property type="component" value="Unassembled WGS sequence"/>
</dbReference>
<keyword evidence="3" id="KW-0489">Methyltransferase</keyword>
<dbReference type="SUPFAM" id="SSF53335">
    <property type="entry name" value="S-adenosyl-L-methionine-dependent methyltransferases"/>
    <property type="match status" value="1"/>
</dbReference>
<keyword evidence="4" id="KW-1185">Reference proteome</keyword>
<feature type="domain" description="Methyltransferase" evidence="2">
    <location>
        <begin position="46"/>
        <end position="141"/>
    </location>
</feature>
<keyword evidence="1" id="KW-0808">Transferase</keyword>
<evidence type="ECO:0000259" key="2">
    <source>
        <dbReference type="Pfam" id="PF13649"/>
    </source>
</evidence>
<dbReference type="GO" id="GO:0008168">
    <property type="term" value="F:methyltransferase activity"/>
    <property type="evidence" value="ECO:0007669"/>
    <property type="project" value="UniProtKB-KW"/>
</dbReference>
<dbReference type="CDD" id="cd02440">
    <property type="entry name" value="AdoMet_MTases"/>
    <property type="match status" value="1"/>
</dbReference>
<name>A0ABR9XK57_9SPHI</name>
<dbReference type="PANTHER" id="PTHR43861">
    <property type="entry name" value="TRANS-ACONITATE 2-METHYLTRANSFERASE-RELATED"/>
    <property type="match status" value="1"/>
</dbReference>
<reference evidence="3 4" key="1">
    <citation type="submission" date="2020-10" db="EMBL/GenBank/DDBJ databases">
        <title>Mucilaginibacter mali sp. nov., isolated from rhizosphere soil of apple orchard.</title>
        <authorList>
            <person name="Lee J.-S."/>
            <person name="Kim H.S."/>
            <person name="Kim J.-S."/>
        </authorList>
    </citation>
    <scope>NUCLEOTIDE SEQUENCE [LARGE SCALE GENOMIC DNA]</scope>
    <source>
        <strain evidence="3 4">KCTC 23157</strain>
    </source>
</reference>
<comment type="caution">
    <text evidence="3">The sequence shown here is derived from an EMBL/GenBank/DDBJ whole genome shotgun (WGS) entry which is preliminary data.</text>
</comment>
<protein>
    <submittedName>
        <fullName evidence="3">Class I SAM-dependent methyltransferase</fullName>
    </submittedName>
</protein>
<evidence type="ECO:0000313" key="4">
    <source>
        <dbReference type="Proteomes" id="UP000632774"/>
    </source>
</evidence>
<dbReference type="InterPro" id="IPR029063">
    <property type="entry name" value="SAM-dependent_MTases_sf"/>
</dbReference>
<dbReference type="GO" id="GO:0032259">
    <property type="term" value="P:methylation"/>
    <property type="evidence" value="ECO:0007669"/>
    <property type="project" value="UniProtKB-KW"/>
</dbReference>
<sequence length="225" mass="26284">MQSVEDFYDQLSSRYTDLISKCVPRYDELFFNLFYYLPHDLSPRQILDLGCGTGNLTKAALKHFPDADIHALDLSAEILNECRTRFKDNTNIHYHQQDFSNLDFPDEGFDLIISSIAIHHIVDEEKAKLYSKLHRILKPGGVFVFADQTRGITEEIYQKHITRWKEEALKLGSTEADWQLWMAHQDAHDHHTPVGWHLKELEAAGFSQVDVIWKNIMWAVIWSRK</sequence>
<evidence type="ECO:0000256" key="1">
    <source>
        <dbReference type="ARBA" id="ARBA00022679"/>
    </source>
</evidence>
<dbReference type="EMBL" id="JADFFM010000002">
    <property type="protein sequence ID" value="MBE9667769.1"/>
    <property type="molecule type" value="Genomic_DNA"/>
</dbReference>
<dbReference type="Gene3D" id="3.40.50.150">
    <property type="entry name" value="Vaccinia Virus protein VP39"/>
    <property type="match status" value="1"/>
</dbReference>
<gene>
    <name evidence="3" type="ORF">IRJ18_15450</name>
</gene>
<accession>A0ABR9XK57</accession>